<sequence>TADVRAAAYRIAADAEADEPAGRRALFDLPLGDTPLWTLREEAVRTFAPDRREQRHTAALPCWSARDEHDLTGIGFDDAGRVLAPLVGAGDVRARQAVAARYSRYGFAAAAVTGMFARVSLPPLGVARVAELRFGHPYAVVAVATDRRSGGTGPWHGVPVFSGWVAEPDDVFAAELADPPGA</sequence>
<evidence type="ECO:0000313" key="1">
    <source>
        <dbReference type="EMBL" id="MFC5944045.1"/>
    </source>
</evidence>
<dbReference type="Proteomes" id="UP001596207">
    <property type="component" value="Unassembled WGS sequence"/>
</dbReference>
<reference evidence="2" key="1">
    <citation type="journal article" date="2019" name="Int. J. Syst. Evol. Microbiol.">
        <title>The Global Catalogue of Microorganisms (GCM) 10K type strain sequencing project: providing services to taxonomists for standard genome sequencing and annotation.</title>
        <authorList>
            <consortium name="The Broad Institute Genomics Platform"/>
            <consortium name="The Broad Institute Genome Sequencing Center for Infectious Disease"/>
            <person name="Wu L."/>
            <person name="Ma J."/>
        </authorList>
    </citation>
    <scope>NUCLEOTIDE SEQUENCE [LARGE SCALE GENOMIC DNA]</scope>
    <source>
        <strain evidence="2">CGMCC 4.7173</strain>
    </source>
</reference>
<dbReference type="EMBL" id="JBHSQQ010000154">
    <property type="protein sequence ID" value="MFC5944045.1"/>
    <property type="molecule type" value="Genomic_DNA"/>
</dbReference>
<organism evidence="1 2">
    <name type="scientific">Micromonospora harpali</name>
    <dbReference type="NCBI Taxonomy" id="1490225"/>
    <lineage>
        <taxon>Bacteria</taxon>
        <taxon>Bacillati</taxon>
        <taxon>Actinomycetota</taxon>
        <taxon>Actinomycetes</taxon>
        <taxon>Micromonosporales</taxon>
        <taxon>Micromonosporaceae</taxon>
        <taxon>Micromonospora</taxon>
    </lineage>
</organism>
<accession>A0ABW1HT22</accession>
<feature type="non-terminal residue" evidence="1">
    <location>
        <position position="1"/>
    </location>
</feature>
<proteinExistence type="predicted"/>
<gene>
    <name evidence="1" type="ORF">ACFPZ4_21520</name>
</gene>
<keyword evidence="2" id="KW-1185">Reference proteome</keyword>
<name>A0ABW1HT22_9ACTN</name>
<comment type="caution">
    <text evidence="1">The sequence shown here is derived from an EMBL/GenBank/DDBJ whole genome shotgun (WGS) entry which is preliminary data.</text>
</comment>
<protein>
    <submittedName>
        <fullName evidence="1">Uncharacterized protein</fullName>
    </submittedName>
</protein>
<evidence type="ECO:0000313" key="2">
    <source>
        <dbReference type="Proteomes" id="UP001596207"/>
    </source>
</evidence>